<accession>A0A0K2TVC8</accession>
<sequence length="34" mass="3947">MKPFIKLILSKVQSPPNVYLILLKFGACSSKRYY</sequence>
<organism evidence="1">
    <name type="scientific">Lepeophtheirus salmonis</name>
    <name type="common">Salmon louse</name>
    <name type="synonym">Caligus salmonis</name>
    <dbReference type="NCBI Taxonomy" id="72036"/>
    <lineage>
        <taxon>Eukaryota</taxon>
        <taxon>Metazoa</taxon>
        <taxon>Ecdysozoa</taxon>
        <taxon>Arthropoda</taxon>
        <taxon>Crustacea</taxon>
        <taxon>Multicrustacea</taxon>
        <taxon>Hexanauplia</taxon>
        <taxon>Copepoda</taxon>
        <taxon>Siphonostomatoida</taxon>
        <taxon>Caligidae</taxon>
        <taxon>Lepeophtheirus</taxon>
    </lineage>
</organism>
<name>A0A0K2TVC8_LEPSM</name>
<reference evidence="1" key="1">
    <citation type="submission" date="2014-05" db="EMBL/GenBank/DDBJ databases">
        <authorList>
            <person name="Chronopoulou M."/>
        </authorList>
    </citation>
    <scope>NUCLEOTIDE SEQUENCE</scope>
    <source>
        <tissue evidence="1">Whole organism</tissue>
    </source>
</reference>
<protein>
    <submittedName>
        <fullName evidence="1">Uncharacterized protein</fullName>
    </submittedName>
</protein>
<evidence type="ECO:0000313" key="1">
    <source>
        <dbReference type="EMBL" id="CDW29642.1"/>
    </source>
</evidence>
<proteinExistence type="predicted"/>
<dbReference type="AlphaFoldDB" id="A0A0K2TVC8"/>
<dbReference type="EMBL" id="HACA01012281">
    <property type="protein sequence ID" value="CDW29642.1"/>
    <property type="molecule type" value="Transcribed_RNA"/>
</dbReference>